<dbReference type="Gene3D" id="3.30.450.20">
    <property type="entry name" value="PAS domain"/>
    <property type="match status" value="1"/>
</dbReference>
<dbReference type="Gene3D" id="3.30.450.40">
    <property type="match status" value="1"/>
</dbReference>
<keyword evidence="5" id="KW-1185">Reference proteome</keyword>
<feature type="domain" description="PAC" evidence="2">
    <location>
        <begin position="89"/>
        <end position="141"/>
    </location>
</feature>
<dbReference type="InterPro" id="IPR035919">
    <property type="entry name" value="EAL_sf"/>
</dbReference>
<dbReference type="InterPro" id="IPR029787">
    <property type="entry name" value="Nucleotide_cyclase"/>
</dbReference>
<dbReference type="Pfam" id="PF00990">
    <property type="entry name" value="GGDEF"/>
    <property type="match status" value="1"/>
</dbReference>
<dbReference type="PANTHER" id="PTHR33121:SF70">
    <property type="entry name" value="SIGNALING PROTEIN YKOW"/>
    <property type="match status" value="1"/>
</dbReference>
<dbReference type="InterPro" id="IPR035965">
    <property type="entry name" value="PAS-like_dom_sf"/>
</dbReference>
<dbReference type="InterPro" id="IPR043128">
    <property type="entry name" value="Rev_trsase/Diguanyl_cyclase"/>
</dbReference>
<dbReference type="SMART" id="SM00052">
    <property type="entry name" value="EAL"/>
    <property type="match status" value="1"/>
</dbReference>
<dbReference type="NCBIfam" id="TIGR00229">
    <property type="entry name" value="sensory_box"/>
    <property type="match status" value="1"/>
</dbReference>
<dbReference type="InterPro" id="IPR029016">
    <property type="entry name" value="GAF-like_dom_sf"/>
</dbReference>
<accession>A0ABX3ZKB5</accession>
<dbReference type="CDD" id="cd01948">
    <property type="entry name" value="EAL"/>
    <property type="match status" value="1"/>
</dbReference>
<dbReference type="PROSITE" id="PS50112">
    <property type="entry name" value="PAS"/>
    <property type="match status" value="1"/>
</dbReference>
<dbReference type="InterPro" id="IPR000014">
    <property type="entry name" value="PAS"/>
</dbReference>
<feature type="domain" description="EAL" evidence="3">
    <location>
        <begin position="470"/>
        <end position="723"/>
    </location>
</feature>
<evidence type="ECO:0000259" key="3">
    <source>
        <dbReference type="PROSITE" id="PS50883"/>
    </source>
</evidence>
<dbReference type="RefSeq" id="WP_087615999.1">
    <property type="nucleotide sequence ID" value="NZ_JAFBEY010000001.1"/>
</dbReference>
<protein>
    <submittedName>
        <fullName evidence="4">PAS domain S-box protein</fullName>
    </submittedName>
</protein>
<proteinExistence type="predicted"/>
<reference evidence="4 5" key="1">
    <citation type="journal article" date="2017" name="Int. J. Syst. Evol. Microbiol.">
        <title>Solibacillus kalamii sp. nov., isolated from a high-efficiency particulate arrestance filter system used in the International Space Station.</title>
        <authorList>
            <person name="Checinska Sielaff A."/>
            <person name="Kumar R.M."/>
            <person name="Pal D."/>
            <person name="Mayilraj S."/>
            <person name="Venkateswaran K."/>
        </authorList>
    </citation>
    <scope>NUCLEOTIDE SEQUENCE [LARGE SCALE GENOMIC DNA]</scope>
    <source>
        <strain evidence="4 5">ISSFR-015</strain>
    </source>
</reference>
<dbReference type="SMART" id="SM00267">
    <property type="entry name" value="GGDEF"/>
    <property type="match status" value="1"/>
</dbReference>
<dbReference type="SUPFAM" id="SSF55073">
    <property type="entry name" value="Nucleotide cyclase"/>
    <property type="match status" value="1"/>
</dbReference>
<organism evidence="4 5">
    <name type="scientific">Solibacillus kalamii</name>
    <dbReference type="NCBI Taxonomy" id="1748298"/>
    <lineage>
        <taxon>Bacteria</taxon>
        <taxon>Bacillati</taxon>
        <taxon>Bacillota</taxon>
        <taxon>Bacilli</taxon>
        <taxon>Bacillales</taxon>
        <taxon>Caryophanaceae</taxon>
        <taxon>Solibacillus</taxon>
    </lineage>
</organism>
<dbReference type="Pfam" id="PF13426">
    <property type="entry name" value="PAS_9"/>
    <property type="match status" value="1"/>
</dbReference>
<gene>
    <name evidence="4" type="ORF">CBM15_05095</name>
</gene>
<evidence type="ECO:0000259" key="2">
    <source>
        <dbReference type="PROSITE" id="PS50113"/>
    </source>
</evidence>
<dbReference type="PANTHER" id="PTHR33121">
    <property type="entry name" value="CYCLIC DI-GMP PHOSPHODIESTERASE PDEF"/>
    <property type="match status" value="1"/>
</dbReference>
<comment type="caution">
    <text evidence="4">The sequence shown here is derived from an EMBL/GenBank/DDBJ whole genome shotgun (WGS) entry which is preliminary data.</text>
</comment>
<evidence type="ECO:0000313" key="5">
    <source>
        <dbReference type="Proteomes" id="UP000196594"/>
    </source>
</evidence>
<dbReference type="SUPFAM" id="SSF141868">
    <property type="entry name" value="EAL domain-like"/>
    <property type="match status" value="1"/>
</dbReference>
<dbReference type="InterPro" id="IPR050706">
    <property type="entry name" value="Cyclic-di-GMP_PDE-like"/>
</dbReference>
<dbReference type="Gene3D" id="3.20.20.450">
    <property type="entry name" value="EAL domain"/>
    <property type="match status" value="1"/>
</dbReference>
<sequence length="729" mass="83857">MNEFDNLSVSDEGLYDWLCQMARQIDLAVAIINPNKGYTIEFVNQIFTQTTGYKEDDVLGSTLSLLQGPLTDMLNENSIQESIENGLTFKTSSFHYRKDGYAFWNEVRHLPMFNQQGILQYCVIIMKDVTDSMNIESLIELEREVYFSLETGHPLENVLRNICKSVEITFGKKCHCSIVLVDENDRMINIYGEMWKDLKELDEKVLLMDMKDNRKINKPLILKDLEQSIYHEAYRPIIDKYRIVSMWSQPILNSEEKTIGLFTMYFEQRAEPKTIEIKFMNRIAPIVTLALKYFDQKSAIHRLAFCDVASGLNNYERFKIILNDFTANQSMGHLYIIEPGEYQNIIDLYDRQGGDEVLRQLANRIQNIPSFADSIIARYTHSAIIVATRLSLREMKIPPIVAEQFLSEPYYIDGKEVYLTLKIGTSSFSSRINYIEAVRQADIALSSALKVTGTVIKNFNMSLIESVEQEMNVLAHFARGLKNSEFFPMLQPKVNLMTGEIESFEALARWNSTDLGVVSPTLFIPVAENTGNIYKVDLEIFKKVLLWQKQRHDAGLKLYQVSINISPSHFYNPAFVESSIALIESYKIDPKFIKFEITESVELENVIRAKKIIDELQQLGIETSIDDFGVGYSSLSYLQELPFKEIKIDKSFVDNLANPRMNAVIKTIIQLSDNLNMVSVAEGIETEEQHLELKRLGCQVGQGYYYYKPMLIEQINELLNQQLKTSFSK</sequence>
<dbReference type="Pfam" id="PF00563">
    <property type="entry name" value="EAL"/>
    <property type="match status" value="1"/>
</dbReference>
<dbReference type="SUPFAM" id="SSF55785">
    <property type="entry name" value="PYP-like sensor domain (PAS domain)"/>
    <property type="match status" value="1"/>
</dbReference>
<dbReference type="Gene3D" id="3.30.70.270">
    <property type="match status" value="1"/>
</dbReference>
<name>A0ABX3ZKB5_9BACL</name>
<evidence type="ECO:0000313" key="4">
    <source>
        <dbReference type="EMBL" id="OUZ39886.1"/>
    </source>
</evidence>
<dbReference type="CDD" id="cd00130">
    <property type="entry name" value="PAS"/>
    <property type="match status" value="1"/>
</dbReference>
<dbReference type="InterPro" id="IPR000700">
    <property type="entry name" value="PAS-assoc_C"/>
</dbReference>
<dbReference type="InterPro" id="IPR000160">
    <property type="entry name" value="GGDEF_dom"/>
</dbReference>
<dbReference type="EMBL" id="NHNT01000002">
    <property type="protein sequence ID" value="OUZ39886.1"/>
    <property type="molecule type" value="Genomic_DNA"/>
</dbReference>
<dbReference type="PROSITE" id="PS50883">
    <property type="entry name" value="EAL"/>
    <property type="match status" value="1"/>
</dbReference>
<evidence type="ECO:0000259" key="1">
    <source>
        <dbReference type="PROSITE" id="PS50112"/>
    </source>
</evidence>
<dbReference type="PROSITE" id="PS50113">
    <property type="entry name" value="PAC"/>
    <property type="match status" value="1"/>
</dbReference>
<feature type="domain" description="PAS" evidence="1">
    <location>
        <begin position="36"/>
        <end position="86"/>
    </location>
</feature>
<dbReference type="InterPro" id="IPR001633">
    <property type="entry name" value="EAL_dom"/>
</dbReference>
<dbReference type="SUPFAM" id="SSF55781">
    <property type="entry name" value="GAF domain-like"/>
    <property type="match status" value="1"/>
</dbReference>
<dbReference type="Proteomes" id="UP000196594">
    <property type="component" value="Unassembled WGS sequence"/>
</dbReference>